<evidence type="ECO:0000313" key="4">
    <source>
        <dbReference type="Proteomes" id="UP000698222"/>
    </source>
</evidence>
<organism evidence="3 4">
    <name type="scientific">Brachybacterium fresconis</name>
    <dbReference type="NCBI Taxonomy" id="173363"/>
    <lineage>
        <taxon>Bacteria</taxon>
        <taxon>Bacillati</taxon>
        <taxon>Actinomycetota</taxon>
        <taxon>Actinomycetes</taxon>
        <taxon>Micrococcales</taxon>
        <taxon>Dermabacteraceae</taxon>
        <taxon>Brachybacterium</taxon>
    </lineage>
</organism>
<evidence type="ECO:0008006" key="5">
    <source>
        <dbReference type="Google" id="ProtNLM"/>
    </source>
</evidence>
<feature type="transmembrane region" description="Helical" evidence="2">
    <location>
        <begin position="279"/>
        <end position="301"/>
    </location>
</feature>
<feature type="compositionally biased region" description="Low complexity" evidence="1">
    <location>
        <begin position="14"/>
        <end position="26"/>
    </location>
</feature>
<dbReference type="EMBL" id="JAGIOC010000001">
    <property type="protein sequence ID" value="MBP2407512.1"/>
    <property type="molecule type" value="Genomic_DNA"/>
</dbReference>
<feature type="region of interest" description="Disordered" evidence="1">
    <location>
        <begin position="196"/>
        <end position="259"/>
    </location>
</feature>
<evidence type="ECO:0000256" key="1">
    <source>
        <dbReference type="SAM" id="MobiDB-lite"/>
    </source>
</evidence>
<reference evidence="3 4" key="1">
    <citation type="submission" date="2021-03" db="EMBL/GenBank/DDBJ databases">
        <title>Sequencing the genomes of 1000 actinobacteria strains.</title>
        <authorList>
            <person name="Klenk H.-P."/>
        </authorList>
    </citation>
    <scope>NUCLEOTIDE SEQUENCE [LARGE SCALE GENOMIC DNA]</scope>
    <source>
        <strain evidence="3 4">DSM 14564</strain>
    </source>
</reference>
<keyword evidence="4" id="KW-1185">Reference proteome</keyword>
<dbReference type="RefSeq" id="WP_209886764.1">
    <property type="nucleotide sequence ID" value="NZ_BAAAJV010000011.1"/>
</dbReference>
<keyword evidence="2" id="KW-0472">Membrane</keyword>
<dbReference type="Proteomes" id="UP000698222">
    <property type="component" value="Unassembled WGS sequence"/>
</dbReference>
<gene>
    <name evidence="3" type="ORF">JOF44_000415</name>
</gene>
<protein>
    <recommendedName>
        <fullName evidence="5">Serine/threonine protein kinase</fullName>
    </recommendedName>
</protein>
<feature type="compositionally biased region" description="Low complexity" evidence="1">
    <location>
        <begin position="310"/>
        <end position="324"/>
    </location>
</feature>
<comment type="caution">
    <text evidence="3">The sequence shown here is derived from an EMBL/GenBank/DDBJ whole genome shotgun (WGS) entry which is preliminary data.</text>
</comment>
<accession>A0ABS4YFD7</accession>
<evidence type="ECO:0000313" key="3">
    <source>
        <dbReference type="EMBL" id="MBP2407512.1"/>
    </source>
</evidence>
<keyword evidence="2" id="KW-1133">Transmembrane helix</keyword>
<evidence type="ECO:0000256" key="2">
    <source>
        <dbReference type="SAM" id="Phobius"/>
    </source>
</evidence>
<name>A0ABS4YFD7_9MICO</name>
<proteinExistence type="predicted"/>
<feature type="compositionally biased region" description="Basic and acidic residues" evidence="1">
    <location>
        <begin position="1"/>
        <end position="11"/>
    </location>
</feature>
<feature type="compositionally biased region" description="Basic and acidic residues" evidence="1">
    <location>
        <begin position="30"/>
        <end position="52"/>
    </location>
</feature>
<keyword evidence="2" id="KW-0812">Transmembrane</keyword>
<feature type="compositionally biased region" description="Low complexity" evidence="1">
    <location>
        <begin position="216"/>
        <end position="238"/>
    </location>
</feature>
<feature type="region of interest" description="Disordered" evidence="1">
    <location>
        <begin position="1"/>
        <end position="56"/>
    </location>
</feature>
<feature type="region of interest" description="Disordered" evidence="1">
    <location>
        <begin position="307"/>
        <end position="326"/>
    </location>
</feature>
<sequence length="457" mass="47251">MEDFDETRSVREFSPPGEGPSLSGGPHIPRGPEEDRADENIEERLEEGDGRGVRVRAPTVDGQGAVRAQMQLLASLEVAGLTAAPTVLSIEDEGYVRETARPLASRTGRRVAGTASPATAERAALGRARDDLDALVDALHERSWLLGARPGGGLGMRPDGSVILLDLGGLRPGEGLADRRADRRWVDSVLHDEQRTLRRRVHQGATAEAGPPPAPADRAAPSAPAGPAAAPREPLAAGEQVDDGVDDDRPTGRATTGSAAGVLRTLGQVISQRGLRRTFALTAAAVLAVGALLGTGSWLLLASGDEDQPAPRAAESAAVGSAAPAPAPEITDPWALAAELAGSRHAYVTGLSADPAAAPGSRALAADQQVRQAYQGMGVTGGGAVIHEARLLESPGENARAVLEVTSSTEAYEVERPDGVVRTVAASEPVILELTLRWDGAQWLVVTARTVGPATAP</sequence>